<evidence type="ECO:0000256" key="1">
    <source>
        <dbReference type="SAM" id="Coils"/>
    </source>
</evidence>
<dbReference type="EMBL" id="CP147920">
    <property type="protein sequence ID" value="XAU15197.1"/>
    <property type="molecule type" value="Genomic_DNA"/>
</dbReference>
<keyword evidence="3" id="KW-1185">Reference proteome</keyword>
<evidence type="ECO:0000313" key="2">
    <source>
        <dbReference type="EMBL" id="XAU15197.1"/>
    </source>
</evidence>
<evidence type="ECO:0000313" key="3">
    <source>
        <dbReference type="Proteomes" id="UP001447842"/>
    </source>
</evidence>
<feature type="coiled-coil region" evidence="1">
    <location>
        <begin position="62"/>
        <end position="131"/>
    </location>
</feature>
<sequence>MILLAALPLAAGSYKAKVEPYDAHTVSTEVSGRIVKLDQRDELKTLNKVVIEIDHALDDIQLANDRRKLKLLQEQIAVKQSQYDSIKDLASQNRFTKDQYKTELLALKMQAEDLQSVIAQLEDTIAKKRIALHGQYLKTLYVRQGEYVAPGTKLMKVEDHGGGRLVLYIDAADRAILDGAKVTVEGSSGWKIEKAATSTDETYVSYYRVDLVKRGNVPLGGVVSVTIEKP</sequence>
<keyword evidence="1" id="KW-0175">Coiled coil</keyword>
<dbReference type="RefSeq" id="WP_345972766.1">
    <property type="nucleotide sequence ID" value="NZ_CP147920.1"/>
</dbReference>
<dbReference type="Proteomes" id="UP001447842">
    <property type="component" value="Chromosome"/>
</dbReference>
<protein>
    <submittedName>
        <fullName evidence="2">HlyD family efflux transporter periplasmic adaptor subunit</fullName>
    </submittedName>
</protein>
<reference evidence="2 3" key="1">
    <citation type="submission" date="2024-03" db="EMBL/GenBank/DDBJ databases">
        <title>Sulfurimonas sp. HSL3-1.</title>
        <authorList>
            <person name="Wang S."/>
        </authorList>
    </citation>
    <scope>NUCLEOTIDE SEQUENCE [LARGE SCALE GENOMIC DNA]</scope>
    <source>
        <strain evidence="2 3">HSL3-1</strain>
    </source>
</reference>
<organism evidence="2 3">
    <name type="scientific">Sulfurimonas diazotrophicus</name>
    <dbReference type="NCBI Taxonomy" id="3131939"/>
    <lineage>
        <taxon>Bacteria</taxon>
        <taxon>Pseudomonadati</taxon>
        <taxon>Campylobacterota</taxon>
        <taxon>Epsilonproteobacteria</taxon>
        <taxon>Campylobacterales</taxon>
        <taxon>Sulfurimonadaceae</taxon>
        <taxon>Sulfurimonas</taxon>
    </lineage>
</organism>
<accession>A0ABZ3H9K4</accession>
<name>A0ABZ3H9K4_9BACT</name>
<proteinExistence type="predicted"/>
<gene>
    <name evidence="2" type="ORF">WCY31_00495</name>
</gene>